<evidence type="ECO:0000313" key="3">
    <source>
        <dbReference type="Proteomes" id="UP000316213"/>
    </source>
</evidence>
<dbReference type="Proteomes" id="UP000316213">
    <property type="component" value="Unassembled WGS sequence"/>
</dbReference>
<gene>
    <name evidence="2" type="ORF">Pla100_27040</name>
</gene>
<reference evidence="2 3" key="1">
    <citation type="submission" date="2019-02" db="EMBL/GenBank/DDBJ databases">
        <title>Deep-cultivation of Planctomycetes and their phenomic and genomic characterization uncovers novel biology.</title>
        <authorList>
            <person name="Wiegand S."/>
            <person name="Jogler M."/>
            <person name="Boedeker C."/>
            <person name="Pinto D."/>
            <person name="Vollmers J."/>
            <person name="Rivas-Marin E."/>
            <person name="Kohn T."/>
            <person name="Peeters S.H."/>
            <person name="Heuer A."/>
            <person name="Rast P."/>
            <person name="Oberbeckmann S."/>
            <person name="Bunk B."/>
            <person name="Jeske O."/>
            <person name="Meyerdierks A."/>
            <person name="Storesund J.E."/>
            <person name="Kallscheuer N."/>
            <person name="Luecker S."/>
            <person name="Lage O.M."/>
            <person name="Pohl T."/>
            <person name="Merkel B.J."/>
            <person name="Hornburger P."/>
            <person name="Mueller R.-W."/>
            <person name="Bruemmer F."/>
            <person name="Labrenz M."/>
            <person name="Spormann A.M."/>
            <person name="Op Den Camp H."/>
            <person name="Overmann J."/>
            <person name="Amann R."/>
            <person name="Jetten M.S.M."/>
            <person name="Mascher T."/>
            <person name="Medema M.H."/>
            <person name="Devos D.P."/>
            <person name="Kaster A.-K."/>
            <person name="Ovreas L."/>
            <person name="Rohde M."/>
            <person name="Galperin M.Y."/>
            <person name="Jogler C."/>
        </authorList>
    </citation>
    <scope>NUCLEOTIDE SEQUENCE [LARGE SCALE GENOMIC DNA]</scope>
    <source>
        <strain evidence="2 3">Pla100</strain>
    </source>
</reference>
<name>A0A5C6AA89_9BACT</name>
<dbReference type="InterPro" id="IPR024983">
    <property type="entry name" value="CHAT_dom"/>
</dbReference>
<dbReference type="EMBL" id="SJPM01000005">
    <property type="protein sequence ID" value="TWT96228.1"/>
    <property type="molecule type" value="Genomic_DNA"/>
</dbReference>
<organism evidence="2 3">
    <name type="scientific">Neorhodopirellula pilleata</name>
    <dbReference type="NCBI Taxonomy" id="2714738"/>
    <lineage>
        <taxon>Bacteria</taxon>
        <taxon>Pseudomonadati</taxon>
        <taxon>Planctomycetota</taxon>
        <taxon>Planctomycetia</taxon>
        <taxon>Pirellulales</taxon>
        <taxon>Pirellulaceae</taxon>
        <taxon>Neorhodopirellula</taxon>
    </lineage>
</organism>
<comment type="caution">
    <text evidence="2">The sequence shown here is derived from an EMBL/GenBank/DDBJ whole genome shotgun (WGS) entry which is preliminary data.</text>
</comment>
<dbReference type="Pfam" id="PF12770">
    <property type="entry name" value="CHAT"/>
    <property type="match status" value="1"/>
</dbReference>
<sequence>MNMFAQCRYRTQPSGYFTVDGFSRRTLALSCLLLSCLVLAGAMSLWATPAAAQVPGGGFGLPEPGGQYPAQTYYDALRVYRDGDLENAIRGFEMALRSTRTDINGKWIDSIPARVMLAECYWHLGHLPVCRSHLDEAARIAVRNQGWLGQLDFNSLAQGGVVAASPTNLWPEVAAVRRLPLPRKMPFQSGRQLTEQGLAAGGVIETPTIKNIDAIEVMRTLAVMSHRRRVLMGPLSVDDTLSREVAESTKLPTGLSMDSAKSLIYAMRGCQYYAIGEDKTVIDRAGKYAVVGGAVHPMTPMLLLCGLKAGAGGDEQGKLTQDNRQTLVSTAQQITNAAAALDQYEFIGEALQVAAGVAQGDQLSRVEQTALLAARTLVRQSRLASLHCYLVAADAAVSAGRVDAANEHLQAAITIASRRDVQFARLQAYGAYVAARIAAKSGQPIGIGGTGTMADALRSMSDFILNQRDRNRPVSSMPFFYQVDIVMGSLGGNVGNQSVKRLLEGYSGDVAISLWRQDPLNAMAAVYFDDSAMHSALLNIAAMENNGTEVLQQTDRLLAKRFTRQLPLQGRLLQYRTLVSSPVDALWSDARAMLAEPPEVLKRLRDETQQSLVAAAAPVAVPVDKADGKFSVRSESQAIVMEAAVSDLALSRSVVPEINPPPVATTDVALVPDGVALVTFVVDNGKLHATATRDGATRTWVVPGISRLPAMINRVLQDIGANKGRGKRVPDSDEAWRADMESIRSFLFPESSGWTEDNLTSIIVVPDGPLWYLPFELLPAVGTKTVKPIAADAEPARLWADAVELTYAPTPGMALRNVAAATTANRIAMVAGNFFAIRDQTLNESMINEVMLPAQDAVRLSTTDSPPTSLMGLEIGHLIVAAAVTPNVAEPLSTQIVPIESGTGNPTGTSSANRLRDWIRFPAGGPQSVVLAGFRSTAASNKLGDGSELFFPLVSLRASGVREVMLSRWATGGQSAATALAEVVNEVPHTRLVEALRRGTMMLRSSDLAVSREPLLGKPDEEVADLTGEQPLFWANYFASGSLNLPVPQPKK</sequence>
<feature type="domain" description="CHAT" evidence="1">
    <location>
        <begin position="755"/>
        <end position="1042"/>
    </location>
</feature>
<evidence type="ECO:0000259" key="1">
    <source>
        <dbReference type="Pfam" id="PF12770"/>
    </source>
</evidence>
<evidence type="ECO:0000313" key="2">
    <source>
        <dbReference type="EMBL" id="TWT96228.1"/>
    </source>
</evidence>
<dbReference type="SUPFAM" id="SSF48452">
    <property type="entry name" value="TPR-like"/>
    <property type="match status" value="1"/>
</dbReference>
<accession>A0A5C6AA89</accession>
<dbReference type="AlphaFoldDB" id="A0A5C6AA89"/>
<protein>
    <submittedName>
        <fullName evidence="2">CHAT domain protein</fullName>
    </submittedName>
</protein>
<proteinExistence type="predicted"/>
<dbReference type="InterPro" id="IPR011990">
    <property type="entry name" value="TPR-like_helical_dom_sf"/>
</dbReference>
<keyword evidence="3" id="KW-1185">Reference proteome</keyword>